<feature type="region of interest" description="Disordered" evidence="1">
    <location>
        <begin position="106"/>
        <end position="126"/>
    </location>
</feature>
<dbReference type="EMBL" id="NGAF01000031">
    <property type="protein sequence ID" value="OXR40509.1"/>
    <property type="molecule type" value="Genomic_DNA"/>
</dbReference>
<sequence length="260" mass="29162">MSIPSQAPITSRRQAYRLLRPHLVPLATLALAADNAAAQMSSALFRGPRRQRLDSKTRGLAVAALWTEGAAEWVDANESPTMRVFEPYGWTELLVGNLHVRIQRDTQRPINARRSRRRQQLPDEQLPLPMQLNELAPVTNIDILADLNSDGRVSGVYVTAPLGKGHAWNAIEVDLTPARRMLVSWQARRVPWLDSITRYEEVAGYDDLADRVKRLEAVLGRTAHLNPIDALHGEDDQQQRRPGFRVPPRKKPQTGNGAES</sequence>
<accession>A0A231GV61</accession>
<organism evidence="3 4">
    <name type="scientific">Nocardia cerradoensis</name>
    <dbReference type="NCBI Taxonomy" id="85688"/>
    <lineage>
        <taxon>Bacteria</taxon>
        <taxon>Bacillati</taxon>
        <taxon>Actinomycetota</taxon>
        <taxon>Actinomycetes</taxon>
        <taxon>Mycobacteriales</taxon>
        <taxon>Nocardiaceae</taxon>
        <taxon>Nocardia</taxon>
    </lineage>
</organism>
<evidence type="ECO:0000313" key="4">
    <source>
        <dbReference type="Proteomes" id="UP000215506"/>
    </source>
</evidence>
<comment type="caution">
    <text evidence="3">The sequence shown here is derived from an EMBL/GenBank/DDBJ whole genome shotgun (WGS) entry which is preliminary data.</text>
</comment>
<name>A0A231GV61_9NOCA</name>
<reference evidence="3 4" key="1">
    <citation type="submission" date="2017-07" db="EMBL/GenBank/DDBJ databases">
        <title>First draft Genome Sequence of Nocardia cerradoensis isolated from human infection.</title>
        <authorList>
            <person name="Carrasco G."/>
        </authorList>
    </citation>
    <scope>NUCLEOTIDE SEQUENCE [LARGE SCALE GENOMIC DNA]</scope>
    <source>
        <strain evidence="3 4">CNM20130759</strain>
    </source>
</reference>
<feature type="region of interest" description="Disordered" evidence="1">
    <location>
        <begin position="229"/>
        <end position="260"/>
    </location>
</feature>
<feature type="chain" id="PRO_5039273352" evidence="2">
    <location>
        <begin position="33"/>
        <end position="260"/>
    </location>
</feature>
<dbReference type="AlphaFoldDB" id="A0A231GV61"/>
<evidence type="ECO:0000256" key="2">
    <source>
        <dbReference type="SAM" id="SignalP"/>
    </source>
</evidence>
<protein>
    <submittedName>
        <fullName evidence="3">Uncharacterized protein</fullName>
    </submittedName>
</protein>
<keyword evidence="2" id="KW-0732">Signal</keyword>
<dbReference type="Proteomes" id="UP000215506">
    <property type="component" value="Unassembled WGS sequence"/>
</dbReference>
<keyword evidence="4" id="KW-1185">Reference proteome</keyword>
<proteinExistence type="predicted"/>
<evidence type="ECO:0000256" key="1">
    <source>
        <dbReference type="SAM" id="MobiDB-lite"/>
    </source>
</evidence>
<evidence type="ECO:0000313" key="3">
    <source>
        <dbReference type="EMBL" id="OXR40509.1"/>
    </source>
</evidence>
<feature type="signal peptide" evidence="2">
    <location>
        <begin position="1"/>
        <end position="32"/>
    </location>
</feature>
<gene>
    <name evidence="3" type="ORF">B7C42_07448</name>
</gene>